<evidence type="ECO:0000256" key="5">
    <source>
        <dbReference type="SAM" id="SignalP"/>
    </source>
</evidence>
<dbReference type="RefSeq" id="WP_340290264.1">
    <property type="nucleotide sequence ID" value="NZ_JBBEOI010000016.1"/>
</dbReference>
<organism evidence="6 7">
    <name type="scientific">Aquipuribacter hungaricus</name>
    <dbReference type="NCBI Taxonomy" id="545624"/>
    <lineage>
        <taxon>Bacteria</taxon>
        <taxon>Bacillati</taxon>
        <taxon>Actinomycetota</taxon>
        <taxon>Actinomycetes</taxon>
        <taxon>Micrococcales</taxon>
        <taxon>Intrasporangiaceae</taxon>
        <taxon>Aquipuribacter</taxon>
    </lineage>
</organism>
<name>A0ABV7WDL7_9MICO</name>
<dbReference type="PROSITE" id="PS51257">
    <property type="entry name" value="PROKAR_LIPOPROTEIN"/>
    <property type="match status" value="1"/>
</dbReference>
<dbReference type="PANTHER" id="PTHR42953:SF3">
    <property type="entry name" value="HIGH-AFFINITY ZINC UPTAKE SYSTEM PROTEIN ZNUA"/>
    <property type="match status" value="1"/>
</dbReference>
<reference evidence="7" key="1">
    <citation type="journal article" date="2019" name="Int. J. Syst. Evol. Microbiol.">
        <title>The Global Catalogue of Microorganisms (GCM) 10K type strain sequencing project: providing services to taxonomists for standard genome sequencing and annotation.</title>
        <authorList>
            <consortium name="The Broad Institute Genomics Platform"/>
            <consortium name="The Broad Institute Genome Sequencing Center for Infectious Disease"/>
            <person name="Wu L."/>
            <person name="Ma J."/>
        </authorList>
    </citation>
    <scope>NUCLEOTIDE SEQUENCE [LARGE SCALE GENOMIC DNA]</scope>
    <source>
        <strain evidence="7">NCAIM B.02333</strain>
    </source>
</reference>
<evidence type="ECO:0000256" key="3">
    <source>
        <dbReference type="ARBA" id="ARBA00022729"/>
    </source>
</evidence>
<keyword evidence="3 5" id="KW-0732">Signal</keyword>
<feature type="region of interest" description="Disordered" evidence="4">
    <location>
        <begin position="136"/>
        <end position="175"/>
    </location>
</feature>
<accession>A0ABV7WDL7</accession>
<keyword evidence="7" id="KW-1185">Reference proteome</keyword>
<evidence type="ECO:0000256" key="2">
    <source>
        <dbReference type="ARBA" id="ARBA00022448"/>
    </source>
</evidence>
<dbReference type="Proteomes" id="UP001595685">
    <property type="component" value="Unassembled WGS sequence"/>
</dbReference>
<feature type="chain" id="PRO_5047263764" evidence="5">
    <location>
        <begin position="23"/>
        <end position="340"/>
    </location>
</feature>
<gene>
    <name evidence="6" type="ORF">ACFOLH_06035</name>
</gene>
<evidence type="ECO:0000256" key="1">
    <source>
        <dbReference type="ARBA" id="ARBA00011028"/>
    </source>
</evidence>
<protein>
    <submittedName>
        <fullName evidence="6">Metal ABC transporter substrate-binding protein</fullName>
    </submittedName>
</protein>
<proteinExistence type="inferred from homology"/>
<dbReference type="InterPro" id="IPR050492">
    <property type="entry name" value="Bact_metal-bind_prot9"/>
</dbReference>
<dbReference type="InterPro" id="IPR006127">
    <property type="entry name" value="ZnuA-like"/>
</dbReference>
<dbReference type="InterPro" id="IPR006129">
    <property type="entry name" value="AdhesinB"/>
</dbReference>
<dbReference type="EMBL" id="JBHRWW010000003">
    <property type="protein sequence ID" value="MFC3687899.1"/>
    <property type="molecule type" value="Genomic_DNA"/>
</dbReference>
<dbReference type="PRINTS" id="PR00691">
    <property type="entry name" value="ADHESINB"/>
</dbReference>
<evidence type="ECO:0000313" key="6">
    <source>
        <dbReference type="EMBL" id="MFC3687899.1"/>
    </source>
</evidence>
<feature type="signal peptide" evidence="5">
    <location>
        <begin position="1"/>
        <end position="22"/>
    </location>
</feature>
<comment type="caution">
    <text evidence="6">The sequence shown here is derived from an EMBL/GenBank/DDBJ whole genome shotgun (WGS) entry which is preliminary data.</text>
</comment>
<evidence type="ECO:0000313" key="7">
    <source>
        <dbReference type="Proteomes" id="UP001595685"/>
    </source>
</evidence>
<keyword evidence="2" id="KW-0813">Transport</keyword>
<dbReference type="Gene3D" id="3.40.50.1980">
    <property type="entry name" value="Nitrogenase molybdenum iron protein domain"/>
    <property type="match status" value="2"/>
</dbReference>
<dbReference type="SUPFAM" id="SSF53807">
    <property type="entry name" value="Helical backbone' metal receptor"/>
    <property type="match status" value="1"/>
</dbReference>
<dbReference type="Pfam" id="PF01297">
    <property type="entry name" value="ZnuA"/>
    <property type="match status" value="1"/>
</dbReference>
<sequence>MRPAPRALLLAPVVATVLTVAACGGGTAAGGSTDEGAAGGGAAAAQDGGLQVVAAFYPLQFLTSRVAGDRAEVTSLTPPGAEPHDLELSPQSLAGLGEADLVVVLGGFQPSLDDALGTSDAPVLDLAEVADRPYEGQHDDAHEGEGEEDHAAEETHADEETHGDEDGATDPHFWTDPTHMAEAAEQVAAALSEADPEGAEAYEAGAAALAEELGALDTEAQEALASCEVTTLVTAHDAFGYFADRYGFEVRPVNGITPDQEPDAGTLAELSDFVAAEGVTTVYTETLVSSAVADTVAAEAGVQTAVLDPLEGLTDDSSGEDYLEIMRANIDVVRDGQSCA</sequence>
<comment type="similarity">
    <text evidence="1">Belongs to the bacterial solute-binding protein 9 family.</text>
</comment>
<evidence type="ECO:0000256" key="4">
    <source>
        <dbReference type="SAM" id="MobiDB-lite"/>
    </source>
</evidence>
<dbReference type="PANTHER" id="PTHR42953">
    <property type="entry name" value="HIGH-AFFINITY ZINC UPTAKE SYSTEM PROTEIN ZNUA-RELATED"/>
    <property type="match status" value="1"/>
</dbReference>